<dbReference type="CDD" id="cd11069">
    <property type="entry name" value="CYP_FUM15-like"/>
    <property type="match status" value="1"/>
</dbReference>
<organism evidence="14 15">
    <name type="scientific">Lyophyllum shimeji</name>
    <name type="common">Hon-shimeji</name>
    <name type="synonym">Tricholoma shimeji</name>
    <dbReference type="NCBI Taxonomy" id="47721"/>
    <lineage>
        <taxon>Eukaryota</taxon>
        <taxon>Fungi</taxon>
        <taxon>Dikarya</taxon>
        <taxon>Basidiomycota</taxon>
        <taxon>Agaricomycotina</taxon>
        <taxon>Agaricomycetes</taxon>
        <taxon>Agaricomycetidae</taxon>
        <taxon>Agaricales</taxon>
        <taxon>Tricholomatineae</taxon>
        <taxon>Lyophyllaceae</taxon>
        <taxon>Lyophyllum</taxon>
    </lineage>
</organism>
<dbReference type="OrthoDB" id="1470350at2759"/>
<comment type="subcellular location">
    <subcellularLocation>
        <location evidence="2">Membrane</location>
    </subcellularLocation>
</comment>
<dbReference type="PRINTS" id="PR00385">
    <property type="entry name" value="P450"/>
</dbReference>
<dbReference type="Proteomes" id="UP001063166">
    <property type="component" value="Unassembled WGS sequence"/>
</dbReference>
<evidence type="ECO:0000256" key="9">
    <source>
        <dbReference type="ARBA" id="ARBA00023002"/>
    </source>
</evidence>
<keyword evidence="8" id="KW-1133">Transmembrane helix</keyword>
<dbReference type="Pfam" id="PF00067">
    <property type="entry name" value="p450"/>
    <property type="match status" value="1"/>
</dbReference>
<evidence type="ECO:0000256" key="4">
    <source>
        <dbReference type="ARBA" id="ARBA00010617"/>
    </source>
</evidence>
<evidence type="ECO:0000256" key="8">
    <source>
        <dbReference type="ARBA" id="ARBA00022989"/>
    </source>
</evidence>
<evidence type="ECO:0000256" key="2">
    <source>
        <dbReference type="ARBA" id="ARBA00004370"/>
    </source>
</evidence>
<evidence type="ECO:0000256" key="1">
    <source>
        <dbReference type="ARBA" id="ARBA00001971"/>
    </source>
</evidence>
<keyword evidence="5 13" id="KW-0349">Heme</keyword>
<dbReference type="AlphaFoldDB" id="A0A9P3PRZ4"/>
<evidence type="ECO:0000313" key="14">
    <source>
        <dbReference type="EMBL" id="GLB40488.1"/>
    </source>
</evidence>
<reference evidence="14" key="1">
    <citation type="submission" date="2022-07" db="EMBL/GenBank/DDBJ databases">
        <title>The genome of Lyophyllum shimeji provides insight into the initial evolution of ectomycorrhizal fungal genome.</title>
        <authorList>
            <person name="Kobayashi Y."/>
            <person name="Shibata T."/>
            <person name="Hirakawa H."/>
            <person name="Shigenobu S."/>
            <person name="Nishiyama T."/>
            <person name="Yamada A."/>
            <person name="Hasebe M."/>
            <person name="Kawaguchi M."/>
        </authorList>
    </citation>
    <scope>NUCLEOTIDE SEQUENCE</scope>
    <source>
        <strain evidence="14">AT787</strain>
    </source>
</reference>
<dbReference type="GO" id="GO:0020037">
    <property type="term" value="F:heme binding"/>
    <property type="evidence" value="ECO:0007669"/>
    <property type="project" value="InterPro"/>
</dbReference>
<keyword evidence="15" id="KW-1185">Reference proteome</keyword>
<evidence type="ECO:0000256" key="5">
    <source>
        <dbReference type="ARBA" id="ARBA00022617"/>
    </source>
</evidence>
<keyword evidence="12" id="KW-0472">Membrane</keyword>
<comment type="cofactor">
    <cofactor evidence="1 13">
        <name>heme</name>
        <dbReference type="ChEBI" id="CHEBI:30413"/>
    </cofactor>
</comment>
<evidence type="ECO:0000256" key="6">
    <source>
        <dbReference type="ARBA" id="ARBA00022692"/>
    </source>
</evidence>
<name>A0A9P3PRZ4_LYOSH</name>
<evidence type="ECO:0000256" key="12">
    <source>
        <dbReference type="ARBA" id="ARBA00023136"/>
    </source>
</evidence>
<dbReference type="PRINTS" id="PR00463">
    <property type="entry name" value="EP450I"/>
</dbReference>
<dbReference type="Gene3D" id="1.10.630.10">
    <property type="entry name" value="Cytochrome P450"/>
    <property type="match status" value="1"/>
</dbReference>
<proteinExistence type="inferred from homology"/>
<dbReference type="SUPFAM" id="SSF48264">
    <property type="entry name" value="Cytochrome P450"/>
    <property type="match status" value="1"/>
</dbReference>
<dbReference type="PANTHER" id="PTHR24305">
    <property type="entry name" value="CYTOCHROME P450"/>
    <property type="match status" value="1"/>
</dbReference>
<keyword evidence="6" id="KW-0812">Transmembrane</keyword>
<evidence type="ECO:0000256" key="11">
    <source>
        <dbReference type="ARBA" id="ARBA00023033"/>
    </source>
</evidence>
<evidence type="ECO:0000256" key="10">
    <source>
        <dbReference type="ARBA" id="ARBA00023004"/>
    </source>
</evidence>
<dbReference type="PANTHER" id="PTHR24305:SF166">
    <property type="entry name" value="CYTOCHROME P450 12A4, MITOCHONDRIAL-RELATED"/>
    <property type="match status" value="1"/>
</dbReference>
<dbReference type="GO" id="GO:0016705">
    <property type="term" value="F:oxidoreductase activity, acting on paired donors, with incorporation or reduction of molecular oxygen"/>
    <property type="evidence" value="ECO:0007669"/>
    <property type="project" value="InterPro"/>
</dbReference>
<comment type="pathway">
    <text evidence="3">Secondary metabolite biosynthesis; terpenoid biosynthesis.</text>
</comment>
<evidence type="ECO:0000256" key="3">
    <source>
        <dbReference type="ARBA" id="ARBA00004721"/>
    </source>
</evidence>
<sequence length="596" mass="67108">MLNASSQPCPFIPSSSAEEVTYYTIASSMGLIGLCPLQGLARNLGVIDIKETTETIGLLLFAVLWALWRLLRRYLAKTDLDNLPGPESASFVTGNIVQLFNFDAWDFHNQIVEQFGRVIRIYGAFGSQHLYIFDPKAMHHIVVKDQDIYEETSEFLSMNSLSLGDGLLSTLGERHRRQRKMLNPVFSIAHMRHMLPVFHDVAKKLETAIRLSVINGAHEVDILRWMTRAALEMIGQSGLGHSFDPLVEGVEPHPYSRAVKDLVPLSFSMRFLRMYLLPTLSKIGPPWFRRLVINLMPWKKIRRLRDVINLMDQTTVRIFEEKRKALEAGDEALSKQVHEAKDIMSILMKANLAATEGDQLPDKEVLGQMSTFIFAATDTTSNALSRILYLLAKHPEVQDRLRAEVTTSRRTHGDIPYDELVALPFMDAICRETLRLFPPVPTVTRVTRRDVVLPLSTPFKGLDGREMQSLLIPNDTKVFISILNANRDPTLWGPDASEWKPECWLSPLPEALRDAHIPGIYSHLMTFLGGGQACIGFKFSQLEMKVVLSTLVSQFRFSPSDKDIFWQMSGIVTPTVKGSSLLTQLPLKVELAGTAA</sequence>
<dbReference type="InterPro" id="IPR036396">
    <property type="entry name" value="Cyt_P450_sf"/>
</dbReference>
<dbReference type="InterPro" id="IPR002401">
    <property type="entry name" value="Cyt_P450_E_grp-I"/>
</dbReference>
<gene>
    <name evidence="14" type="ORF">LshimejAT787_0803590</name>
</gene>
<protein>
    <submittedName>
        <fullName evidence="14">Cytochrome P450 family protein</fullName>
    </submittedName>
</protein>
<evidence type="ECO:0000313" key="15">
    <source>
        <dbReference type="Proteomes" id="UP001063166"/>
    </source>
</evidence>
<evidence type="ECO:0000256" key="13">
    <source>
        <dbReference type="PIRSR" id="PIRSR602401-1"/>
    </source>
</evidence>
<dbReference type="EMBL" id="BRPK01000008">
    <property type="protein sequence ID" value="GLB40488.1"/>
    <property type="molecule type" value="Genomic_DNA"/>
</dbReference>
<dbReference type="GO" id="GO:0004497">
    <property type="term" value="F:monooxygenase activity"/>
    <property type="evidence" value="ECO:0007669"/>
    <property type="project" value="UniProtKB-KW"/>
</dbReference>
<feature type="binding site" description="axial binding residue" evidence="13">
    <location>
        <position position="534"/>
    </location>
    <ligand>
        <name>heme</name>
        <dbReference type="ChEBI" id="CHEBI:30413"/>
    </ligand>
    <ligandPart>
        <name>Fe</name>
        <dbReference type="ChEBI" id="CHEBI:18248"/>
    </ligandPart>
</feature>
<evidence type="ECO:0000256" key="7">
    <source>
        <dbReference type="ARBA" id="ARBA00022723"/>
    </source>
</evidence>
<keyword evidence="10 13" id="KW-0408">Iron</keyword>
<keyword evidence="9" id="KW-0560">Oxidoreductase</keyword>
<comment type="similarity">
    <text evidence="4">Belongs to the cytochrome P450 family.</text>
</comment>
<keyword evidence="7 13" id="KW-0479">Metal-binding</keyword>
<accession>A0A9P3PRZ4</accession>
<dbReference type="GO" id="GO:0005506">
    <property type="term" value="F:iron ion binding"/>
    <property type="evidence" value="ECO:0007669"/>
    <property type="project" value="InterPro"/>
</dbReference>
<dbReference type="GO" id="GO:0016020">
    <property type="term" value="C:membrane"/>
    <property type="evidence" value="ECO:0007669"/>
    <property type="project" value="UniProtKB-SubCell"/>
</dbReference>
<dbReference type="InterPro" id="IPR050121">
    <property type="entry name" value="Cytochrome_P450_monoxygenase"/>
</dbReference>
<dbReference type="InterPro" id="IPR001128">
    <property type="entry name" value="Cyt_P450"/>
</dbReference>
<keyword evidence="11" id="KW-0503">Monooxygenase</keyword>
<comment type="caution">
    <text evidence="14">The sequence shown here is derived from an EMBL/GenBank/DDBJ whole genome shotgun (WGS) entry which is preliminary data.</text>
</comment>